<evidence type="ECO:0000256" key="2">
    <source>
        <dbReference type="ARBA" id="ARBA00022737"/>
    </source>
</evidence>
<dbReference type="GO" id="GO:0005765">
    <property type="term" value="C:lysosomal membrane"/>
    <property type="evidence" value="ECO:0007669"/>
    <property type="project" value="TreeGrafter"/>
</dbReference>
<dbReference type="SUPFAM" id="SSF50978">
    <property type="entry name" value="WD40 repeat-like"/>
    <property type="match status" value="1"/>
</dbReference>
<comment type="caution">
    <text evidence="4">The sequence shown here is derived from an EMBL/GenBank/DDBJ whole genome shotgun (WGS) entry which is preliminary data.</text>
</comment>
<dbReference type="SMART" id="SM00320">
    <property type="entry name" value="WD40"/>
    <property type="match status" value="2"/>
</dbReference>
<proteinExistence type="predicted"/>
<dbReference type="PANTHER" id="PTHR22805:SF2">
    <property type="entry name" value="WD REPEAT-CONTAINING PROTEIN 41"/>
    <property type="match status" value="1"/>
</dbReference>
<gene>
    <name evidence="4" type="ORF">HD596_008829</name>
</gene>
<dbReference type="PANTHER" id="PTHR22805">
    <property type="entry name" value="WDR41-RELATED"/>
    <property type="match status" value="1"/>
</dbReference>
<sequence length="157" mass="16661">MTTLMLPNGTPVAVTASDDRSALVWDLSTGKRRRALEGHLNSVNAVATLVLPDGSPVAVTASDDCTAIVWNLDTGQRIHILEGHSSSVRAVATLMLPDGTPAAITASDDRTAIVWNLDTEQPVWRLTLPAEGRCVSATDVGFIIGCGREVAHFVWTS</sequence>
<evidence type="ECO:0000313" key="5">
    <source>
        <dbReference type="Proteomes" id="UP000579153"/>
    </source>
</evidence>
<dbReference type="PROSITE" id="PS00678">
    <property type="entry name" value="WD_REPEATS_1"/>
    <property type="match status" value="2"/>
</dbReference>
<dbReference type="PROSITE" id="PS50082">
    <property type="entry name" value="WD_REPEATS_2"/>
    <property type="match status" value="1"/>
</dbReference>
<reference evidence="4 5" key="1">
    <citation type="submission" date="2020-08" db="EMBL/GenBank/DDBJ databases">
        <title>Sequencing the genomes of 1000 actinobacteria strains.</title>
        <authorList>
            <person name="Klenk H.-P."/>
        </authorList>
    </citation>
    <scope>NUCLEOTIDE SEQUENCE [LARGE SCALE GENOMIC DNA]</scope>
    <source>
        <strain evidence="4 5">DSM 45507</strain>
    </source>
</reference>
<dbReference type="Proteomes" id="UP000579153">
    <property type="component" value="Unassembled WGS sequence"/>
</dbReference>
<dbReference type="InterPro" id="IPR015943">
    <property type="entry name" value="WD40/YVTN_repeat-like_dom_sf"/>
</dbReference>
<keyword evidence="2" id="KW-0677">Repeat</keyword>
<dbReference type="InterPro" id="IPR040102">
    <property type="entry name" value="WDR41"/>
</dbReference>
<name>A0A7W9GDZ4_9ACTN</name>
<dbReference type="InterPro" id="IPR001680">
    <property type="entry name" value="WD40_rpt"/>
</dbReference>
<protein>
    <submittedName>
        <fullName evidence="4">WD40 repeat protein</fullName>
    </submittedName>
</protein>
<feature type="repeat" description="WD" evidence="3">
    <location>
        <begin position="1"/>
        <end position="35"/>
    </location>
</feature>
<keyword evidence="5" id="KW-1185">Reference proteome</keyword>
<organism evidence="4 5">
    <name type="scientific">Nonomuraea jabiensis</name>
    <dbReference type="NCBI Taxonomy" id="882448"/>
    <lineage>
        <taxon>Bacteria</taxon>
        <taxon>Bacillati</taxon>
        <taxon>Actinomycetota</taxon>
        <taxon>Actinomycetes</taxon>
        <taxon>Streptosporangiales</taxon>
        <taxon>Streptosporangiaceae</taxon>
        <taxon>Nonomuraea</taxon>
    </lineage>
</organism>
<dbReference type="Gene3D" id="2.130.10.10">
    <property type="entry name" value="YVTN repeat-like/Quinoprotein amine dehydrogenase"/>
    <property type="match status" value="1"/>
</dbReference>
<evidence type="ECO:0000256" key="1">
    <source>
        <dbReference type="ARBA" id="ARBA00022574"/>
    </source>
</evidence>
<accession>A0A7W9GDZ4</accession>
<dbReference type="Pfam" id="PF00400">
    <property type="entry name" value="WD40"/>
    <property type="match status" value="2"/>
</dbReference>
<dbReference type="InterPro" id="IPR036322">
    <property type="entry name" value="WD40_repeat_dom_sf"/>
</dbReference>
<dbReference type="AlphaFoldDB" id="A0A7W9GDZ4"/>
<keyword evidence="1 3" id="KW-0853">WD repeat</keyword>
<evidence type="ECO:0000256" key="3">
    <source>
        <dbReference type="PROSITE-ProRule" id="PRU00221"/>
    </source>
</evidence>
<dbReference type="InterPro" id="IPR019775">
    <property type="entry name" value="WD40_repeat_CS"/>
</dbReference>
<dbReference type="EMBL" id="JACHMB010000001">
    <property type="protein sequence ID" value="MBB5782073.1"/>
    <property type="molecule type" value="Genomic_DNA"/>
</dbReference>
<evidence type="ECO:0000313" key="4">
    <source>
        <dbReference type="EMBL" id="MBB5782073.1"/>
    </source>
</evidence>